<evidence type="ECO:0000256" key="9">
    <source>
        <dbReference type="ARBA" id="ARBA00022729"/>
    </source>
</evidence>
<evidence type="ECO:0000256" key="10">
    <source>
        <dbReference type="ARBA" id="ARBA00022989"/>
    </source>
</evidence>
<feature type="region of interest" description="Disordered" evidence="15">
    <location>
        <begin position="363"/>
        <end position="382"/>
    </location>
</feature>
<evidence type="ECO:0000256" key="14">
    <source>
        <dbReference type="RuleBase" id="RU367066"/>
    </source>
</evidence>
<dbReference type="GO" id="GO:0035804">
    <property type="term" value="F:structural constituent of egg coat"/>
    <property type="evidence" value="ECO:0007669"/>
    <property type="project" value="UniProtKB-UniRule"/>
</dbReference>
<keyword evidence="18" id="KW-1185">Reference proteome</keyword>
<dbReference type="PRINTS" id="PR00023">
    <property type="entry name" value="ZPELLUCIDA"/>
</dbReference>
<dbReference type="FunFam" id="2.60.40.3210:FF:000001">
    <property type="entry name" value="Zona pellucida sperm-binding protein 3"/>
    <property type="match status" value="1"/>
</dbReference>
<evidence type="ECO:0000256" key="1">
    <source>
        <dbReference type="ARBA" id="ARBA00004498"/>
    </source>
</evidence>
<keyword evidence="6 14" id="KW-0272">Extracellular matrix</keyword>
<organism evidence="17 18">
    <name type="scientific">Scomber scombrus</name>
    <name type="common">Atlantic mackerel</name>
    <name type="synonym">Scomber vernalis</name>
    <dbReference type="NCBI Taxonomy" id="13677"/>
    <lineage>
        <taxon>Eukaryota</taxon>
        <taxon>Metazoa</taxon>
        <taxon>Chordata</taxon>
        <taxon>Craniata</taxon>
        <taxon>Vertebrata</taxon>
        <taxon>Euteleostomi</taxon>
        <taxon>Actinopterygii</taxon>
        <taxon>Neopterygii</taxon>
        <taxon>Teleostei</taxon>
        <taxon>Neoteleostei</taxon>
        <taxon>Acanthomorphata</taxon>
        <taxon>Pelagiaria</taxon>
        <taxon>Scombriformes</taxon>
        <taxon>Scombridae</taxon>
        <taxon>Scomber</taxon>
    </lineage>
</organism>
<evidence type="ECO:0000256" key="7">
    <source>
        <dbReference type="ARBA" id="ARBA00022685"/>
    </source>
</evidence>
<dbReference type="InterPro" id="IPR055356">
    <property type="entry name" value="ZP-N"/>
</dbReference>
<dbReference type="PROSITE" id="PS51034">
    <property type="entry name" value="ZP_2"/>
    <property type="match status" value="1"/>
</dbReference>
<dbReference type="GO" id="GO:0032190">
    <property type="term" value="F:acrosin binding"/>
    <property type="evidence" value="ECO:0007669"/>
    <property type="project" value="TreeGrafter"/>
</dbReference>
<comment type="domain">
    <text evidence="14">The ZP domain is involved in the polymerization of the ZP proteins to form the zona pellucida.</text>
</comment>
<keyword evidence="13" id="KW-0325">Glycoprotein</keyword>
<keyword evidence="7 14" id="KW-0165">Cleavage on pair of basic residues</keyword>
<keyword evidence="4 14" id="KW-1003">Cell membrane</keyword>
<keyword evidence="10" id="KW-1133">Transmembrane helix</keyword>
<dbReference type="Gene3D" id="2.60.40.4100">
    <property type="entry name" value="Zona pellucida, ZP-C domain"/>
    <property type="match status" value="1"/>
</dbReference>
<evidence type="ECO:0000313" key="18">
    <source>
        <dbReference type="Proteomes" id="UP001314229"/>
    </source>
</evidence>
<dbReference type="GO" id="GO:2000344">
    <property type="term" value="P:positive regulation of acrosome reaction"/>
    <property type="evidence" value="ECO:0007669"/>
    <property type="project" value="UniProtKB-UniRule"/>
</dbReference>
<keyword evidence="5 14" id="KW-0964">Secreted</keyword>
<evidence type="ECO:0000256" key="6">
    <source>
        <dbReference type="ARBA" id="ARBA00022530"/>
    </source>
</evidence>
<name>A0AAV1N1I3_SCOSC</name>
<evidence type="ECO:0000256" key="13">
    <source>
        <dbReference type="ARBA" id="ARBA00023180"/>
    </source>
</evidence>
<comment type="caution">
    <text evidence="17">The sequence shown here is derived from an EMBL/GenBank/DDBJ whole genome shotgun (WGS) entry which is preliminary data.</text>
</comment>
<gene>
    <name evidence="17" type="ORF">FSCOSCO3_A015858</name>
</gene>
<keyword evidence="11" id="KW-0472">Membrane</keyword>
<evidence type="ECO:0000256" key="2">
    <source>
        <dbReference type="ARBA" id="ARBA00006735"/>
    </source>
</evidence>
<evidence type="ECO:0000256" key="3">
    <source>
        <dbReference type="ARBA" id="ARBA00017980"/>
    </source>
</evidence>
<dbReference type="Pfam" id="PF23344">
    <property type="entry name" value="ZP-N"/>
    <property type="match status" value="1"/>
</dbReference>
<evidence type="ECO:0000259" key="16">
    <source>
        <dbReference type="PROSITE" id="PS51034"/>
    </source>
</evidence>
<comment type="subcellular location">
    <subcellularLocation>
        <location evidence="1">Secreted</location>
        <location evidence="1">Extracellular space</location>
        <location evidence="1">Extracellular matrix</location>
    </subcellularLocation>
    <subcellularLocation>
        <location evidence="14">Zona pellucida</location>
    </subcellularLocation>
    <subcellularLocation>
        <location evidence="14">Cell membrane</location>
        <topology evidence="14">Single-pass type I membrane protein</topology>
    </subcellularLocation>
</comment>
<dbReference type="GO" id="GO:0007339">
    <property type="term" value="P:binding of sperm to zona pellucida"/>
    <property type="evidence" value="ECO:0007669"/>
    <property type="project" value="UniProtKB-UniRule"/>
</dbReference>
<dbReference type="FunFam" id="2.60.40.4100:FF:000002">
    <property type="entry name" value="Zona pellucida sperm-binding protein 3"/>
    <property type="match status" value="1"/>
</dbReference>
<evidence type="ECO:0000256" key="12">
    <source>
        <dbReference type="ARBA" id="ARBA00023157"/>
    </source>
</evidence>
<dbReference type="AlphaFoldDB" id="A0AAV1N1I3"/>
<dbReference type="PANTHER" id="PTHR11576:SF2">
    <property type="entry name" value="ZONA PELLUCIDA SPERM-BINDING PROTEIN 3"/>
    <property type="match status" value="1"/>
</dbReference>
<evidence type="ECO:0000256" key="4">
    <source>
        <dbReference type="ARBA" id="ARBA00022475"/>
    </source>
</evidence>
<protein>
    <recommendedName>
        <fullName evidence="3 14">Zona pellucida sperm-binding protein 3</fullName>
    </recommendedName>
</protein>
<keyword evidence="12 14" id="KW-1015">Disulfide bond</keyword>
<dbReference type="GO" id="GO:0005886">
    <property type="term" value="C:plasma membrane"/>
    <property type="evidence" value="ECO:0007669"/>
    <property type="project" value="UniProtKB-SubCell"/>
</dbReference>
<dbReference type="EMBL" id="CAWUFR010000011">
    <property type="protein sequence ID" value="CAK6952903.1"/>
    <property type="molecule type" value="Genomic_DNA"/>
</dbReference>
<keyword evidence="8" id="KW-0812">Transmembrane</keyword>
<dbReference type="GO" id="GO:0035803">
    <property type="term" value="P:egg coat formation"/>
    <property type="evidence" value="ECO:0007669"/>
    <property type="project" value="UniProtKB-UniRule"/>
</dbReference>
<dbReference type="InterPro" id="IPR001507">
    <property type="entry name" value="ZP_dom"/>
</dbReference>
<proteinExistence type="inferred from homology"/>
<dbReference type="PANTHER" id="PTHR11576">
    <property type="entry name" value="ZONA PELLUCIDA SPERM-BINDING PROTEIN 3"/>
    <property type="match status" value="1"/>
</dbReference>
<feature type="domain" description="ZP" evidence="16">
    <location>
        <begin position="81"/>
        <end position="345"/>
    </location>
</feature>
<evidence type="ECO:0000256" key="11">
    <source>
        <dbReference type="ARBA" id="ARBA00023136"/>
    </source>
</evidence>
<dbReference type="InterPro" id="IPR042235">
    <property type="entry name" value="ZP-C_dom"/>
</dbReference>
<dbReference type="Gene3D" id="2.60.40.3210">
    <property type="entry name" value="Zona pellucida, ZP-N domain"/>
    <property type="match status" value="1"/>
</dbReference>
<dbReference type="InterPro" id="IPR048290">
    <property type="entry name" value="ZP_chr"/>
</dbReference>
<evidence type="ECO:0000256" key="15">
    <source>
        <dbReference type="SAM" id="MobiDB-lite"/>
    </source>
</evidence>
<comment type="PTM">
    <text evidence="14">Proteolytically cleaved before the transmembrane segment to yield the secreted ectodomain incorporated in the zona pellucida.</text>
</comment>
<dbReference type="SMART" id="SM00241">
    <property type="entry name" value="ZP"/>
    <property type="match status" value="1"/>
</dbReference>
<comment type="similarity">
    <text evidence="2 14">Belongs to the ZP domain family. ZPC subfamily.</text>
</comment>
<keyword evidence="9 14" id="KW-0732">Signal</keyword>
<dbReference type="InterPro" id="IPR055355">
    <property type="entry name" value="ZP-C"/>
</dbReference>
<accession>A0AAV1N1I3</accession>
<dbReference type="Pfam" id="PF00100">
    <property type="entry name" value="Zona_pellucida"/>
    <property type="match status" value="1"/>
</dbReference>
<dbReference type="Proteomes" id="UP001314229">
    <property type="component" value="Unassembled WGS sequence"/>
</dbReference>
<evidence type="ECO:0000256" key="5">
    <source>
        <dbReference type="ARBA" id="ARBA00022525"/>
    </source>
</evidence>
<reference evidence="17 18" key="1">
    <citation type="submission" date="2024-01" db="EMBL/GenBank/DDBJ databases">
        <authorList>
            <person name="Alioto T."/>
            <person name="Alioto T."/>
            <person name="Gomez Garrido J."/>
        </authorList>
    </citation>
    <scope>NUCLEOTIDE SEQUENCE [LARGE SCALE GENOMIC DNA]</scope>
</reference>
<dbReference type="GO" id="GO:0035805">
    <property type="term" value="C:egg coat"/>
    <property type="evidence" value="ECO:0007669"/>
    <property type="project" value="UniProtKB-SubCell"/>
</dbReference>
<comment type="function">
    <text evidence="14">Component of the zona pellucida, an extracellular matrix surrounding oocytes which mediates sperm binding, induction of the acrosome reaction and prevents post-fertilization polyspermy. The zona pellucida is composed of 3 to 4 glycoproteins, ZP1, ZP2, ZP3, and ZP4. ZP3 is essential for sperm binding and zona matrix formation.</text>
</comment>
<evidence type="ECO:0000313" key="17">
    <source>
        <dbReference type="EMBL" id="CAK6952903.1"/>
    </source>
</evidence>
<sequence>MPLISVHFTFSIYVLFKLVAVRCYTYQTKPLFLSFSDLAALEANSWHHTNKPNTHPQSDHRDPVGIITAAGEHKVKTFVVKCHEDSIEVVMKAYLFDPARPVEPTHLRIGPVSAAHSHCTARVSGHGKYIIRAALTDCGGRVMFTENAMLYNNILLYSPPPKLPGDNFQVEGAAIPVQCKYKRRYTVSSRALKSTWSPLISIHSTHLDLDFQLRLMTNDWSSERKSSVYFLGEIVHIEASVDHNHLPLRLYVDSCVATLTSDVNSYPRYPFIDHQGCFKDSQLNGSNSRFLPRIQDKLLQIQLESFLFHQDHRHTMYITCHLEAYPTSNNKDLEKKACSFMSGRWRSVDGEDDVCESCSKIQETNHSNNDEPGHKRAPRSKTKYRLNELQKKTTVGPIIFLPRKAEHSGNYKLSVFCSSPEALELDVRTLAALLFMIRRDRRSRRSKEKENHLEAHGSMT</sequence>
<evidence type="ECO:0000256" key="8">
    <source>
        <dbReference type="ARBA" id="ARBA00022692"/>
    </source>
</evidence>